<dbReference type="SUPFAM" id="SSF51316">
    <property type="entry name" value="Mss4-like"/>
    <property type="match status" value="1"/>
</dbReference>
<keyword evidence="3" id="KW-0862">Zinc</keyword>
<evidence type="ECO:0000256" key="1">
    <source>
        <dbReference type="ARBA" id="ARBA00005495"/>
    </source>
</evidence>
<proteinExistence type="inferred from homology"/>
<evidence type="ECO:0000256" key="4">
    <source>
        <dbReference type="ARBA" id="ARBA00023239"/>
    </source>
</evidence>
<accession>A0A8H9M0Q7</accession>
<keyword evidence="4" id="KW-0456">Lyase</keyword>
<dbReference type="Gene3D" id="3.90.1590.10">
    <property type="entry name" value="glutathione-dependent formaldehyde- activating enzyme (gfa)"/>
    <property type="match status" value="1"/>
</dbReference>
<organism evidence="6 7">
    <name type="scientific">Paraglaciecola chathamensis</name>
    <dbReference type="NCBI Taxonomy" id="368405"/>
    <lineage>
        <taxon>Bacteria</taxon>
        <taxon>Pseudomonadati</taxon>
        <taxon>Pseudomonadota</taxon>
        <taxon>Gammaproteobacteria</taxon>
        <taxon>Alteromonadales</taxon>
        <taxon>Alteromonadaceae</taxon>
        <taxon>Paraglaciecola</taxon>
    </lineage>
</organism>
<reference evidence="6" key="2">
    <citation type="submission" date="2020-09" db="EMBL/GenBank/DDBJ databases">
        <authorList>
            <person name="Sun Q."/>
            <person name="Kim S."/>
        </authorList>
    </citation>
    <scope>NUCLEOTIDE SEQUENCE</scope>
    <source>
        <strain evidence="6">KCTC 32337</strain>
    </source>
</reference>
<sequence length="145" mass="15918">MSQPIELTGACLCNAVSINVAQAKPDIDACHCGSCQKWGGGPLLAIDCGTQVTLSPKDSVSVYDSSDWAQRGFCRHCGSHLFYRLKETQQYIMPVGLFEIPDTTDVGFHTQIFTDEKPAYYDFANQTKMMTGEEVFAAFMSQAGK</sequence>
<keyword evidence="2" id="KW-0479">Metal-binding</keyword>
<dbReference type="PANTHER" id="PTHR33337">
    <property type="entry name" value="GFA DOMAIN-CONTAINING PROTEIN"/>
    <property type="match status" value="1"/>
</dbReference>
<dbReference type="EMBL" id="BMZC01000004">
    <property type="protein sequence ID" value="GGZ61150.1"/>
    <property type="molecule type" value="Genomic_DNA"/>
</dbReference>
<protein>
    <submittedName>
        <fullName evidence="6">Aldehyde-activating protein</fullName>
    </submittedName>
</protein>
<gene>
    <name evidence="6" type="ORF">GCM10011274_19210</name>
</gene>
<feature type="domain" description="CENP-V/GFA" evidence="5">
    <location>
        <begin position="7"/>
        <end position="122"/>
    </location>
</feature>
<dbReference type="GO" id="GO:0016846">
    <property type="term" value="F:carbon-sulfur lyase activity"/>
    <property type="evidence" value="ECO:0007669"/>
    <property type="project" value="InterPro"/>
</dbReference>
<evidence type="ECO:0000313" key="7">
    <source>
        <dbReference type="Proteomes" id="UP000622604"/>
    </source>
</evidence>
<name>A0A8H9M0Q7_9ALTE</name>
<dbReference type="Pfam" id="PF04828">
    <property type="entry name" value="GFA"/>
    <property type="match status" value="1"/>
</dbReference>
<dbReference type="PANTHER" id="PTHR33337:SF40">
    <property type="entry name" value="CENP-V_GFA DOMAIN-CONTAINING PROTEIN-RELATED"/>
    <property type="match status" value="1"/>
</dbReference>
<dbReference type="RefSeq" id="WP_007986715.1">
    <property type="nucleotide sequence ID" value="NZ_BMZC01000004.1"/>
</dbReference>
<comment type="caution">
    <text evidence="6">The sequence shown here is derived from an EMBL/GenBank/DDBJ whole genome shotgun (WGS) entry which is preliminary data.</text>
</comment>
<dbReference type="AlphaFoldDB" id="A0A8H9M0Q7"/>
<comment type="similarity">
    <text evidence="1">Belongs to the Gfa family.</text>
</comment>
<dbReference type="PROSITE" id="PS51891">
    <property type="entry name" value="CENP_V_GFA"/>
    <property type="match status" value="1"/>
</dbReference>
<evidence type="ECO:0000256" key="2">
    <source>
        <dbReference type="ARBA" id="ARBA00022723"/>
    </source>
</evidence>
<evidence type="ECO:0000313" key="6">
    <source>
        <dbReference type="EMBL" id="GGZ61150.1"/>
    </source>
</evidence>
<reference evidence="6" key="1">
    <citation type="journal article" date="2014" name="Int. J. Syst. Evol. Microbiol.">
        <title>Complete genome sequence of Corynebacterium casei LMG S-19264T (=DSM 44701T), isolated from a smear-ripened cheese.</title>
        <authorList>
            <consortium name="US DOE Joint Genome Institute (JGI-PGF)"/>
            <person name="Walter F."/>
            <person name="Albersmeier A."/>
            <person name="Kalinowski J."/>
            <person name="Ruckert C."/>
        </authorList>
    </citation>
    <scope>NUCLEOTIDE SEQUENCE</scope>
    <source>
        <strain evidence="6">KCTC 32337</strain>
    </source>
</reference>
<evidence type="ECO:0000256" key="3">
    <source>
        <dbReference type="ARBA" id="ARBA00022833"/>
    </source>
</evidence>
<dbReference type="InterPro" id="IPR006913">
    <property type="entry name" value="CENP-V/GFA"/>
</dbReference>
<dbReference type="Proteomes" id="UP000622604">
    <property type="component" value="Unassembled WGS sequence"/>
</dbReference>
<dbReference type="GO" id="GO:0046872">
    <property type="term" value="F:metal ion binding"/>
    <property type="evidence" value="ECO:0007669"/>
    <property type="project" value="UniProtKB-KW"/>
</dbReference>
<dbReference type="InterPro" id="IPR011057">
    <property type="entry name" value="Mss4-like_sf"/>
</dbReference>
<evidence type="ECO:0000259" key="5">
    <source>
        <dbReference type="PROSITE" id="PS51891"/>
    </source>
</evidence>